<keyword evidence="3" id="KW-0804">Transcription</keyword>
<accession>A0AAV3USB4</accession>
<dbReference type="EMBL" id="BAABKX010000030">
    <property type="protein sequence ID" value="GAA5066364.1"/>
    <property type="molecule type" value="Genomic_DNA"/>
</dbReference>
<evidence type="ECO:0000256" key="2">
    <source>
        <dbReference type="ARBA" id="ARBA00023125"/>
    </source>
</evidence>
<dbReference type="GeneID" id="68617433"/>
<name>A0AAV3USB4_9EURY</name>
<gene>
    <name evidence="5" type="ORF">GCM10025751_58190</name>
</gene>
<sequence length="98" mass="11055">MEKEDGEVVEETRVMELFRSKWALSALVALSESDLRFNDLKRAIGSAPSNTLSDRLSELEAEQLITRTIEDGAPPHVIYALTSRGRRVVEIIDQIEQL</sequence>
<comment type="caution">
    <text evidence="5">The sequence shown here is derived from an EMBL/GenBank/DDBJ whole genome shotgun (WGS) entry which is preliminary data.</text>
</comment>
<protein>
    <recommendedName>
        <fullName evidence="4">HTH hxlR-type domain-containing protein</fullName>
    </recommendedName>
</protein>
<dbReference type="InterPro" id="IPR036388">
    <property type="entry name" value="WH-like_DNA-bd_sf"/>
</dbReference>
<dbReference type="GO" id="GO:0003677">
    <property type="term" value="F:DNA binding"/>
    <property type="evidence" value="ECO:0007669"/>
    <property type="project" value="UniProtKB-KW"/>
</dbReference>
<dbReference type="PANTHER" id="PTHR33204:SF18">
    <property type="entry name" value="TRANSCRIPTIONAL REGULATORY PROTEIN"/>
    <property type="match status" value="1"/>
</dbReference>
<keyword evidence="1" id="KW-0805">Transcription regulation</keyword>
<proteinExistence type="predicted"/>
<dbReference type="InterPro" id="IPR036390">
    <property type="entry name" value="WH_DNA-bd_sf"/>
</dbReference>
<organism evidence="5 6">
    <name type="scientific">Haladaptatus pallidirubidus</name>
    <dbReference type="NCBI Taxonomy" id="1008152"/>
    <lineage>
        <taxon>Archaea</taxon>
        <taxon>Methanobacteriati</taxon>
        <taxon>Methanobacteriota</taxon>
        <taxon>Stenosarchaea group</taxon>
        <taxon>Halobacteria</taxon>
        <taxon>Halobacteriales</taxon>
        <taxon>Haladaptataceae</taxon>
        <taxon>Haladaptatus</taxon>
    </lineage>
</organism>
<dbReference type="Proteomes" id="UP001501729">
    <property type="component" value="Unassembled WGS sequence"/>
</dbReference>
<dbReference type="PROSITE" id="PS51118">
    <property type="entry name" value="HTH_HXLR"/>
    <property type="match status" value="1"/>
</dbReference>
<dbReference type="RefSeq" id="WP_227779263.1">
    <property type="nucleotide sequence ID" value="NZ_BAABKX010000030.1"/>
</dbReference>
<evidence type="ECO:0000313" key="6">
    <source>
        <dbReference type="Proteomes" id="UP001501729"/>
    </source>
</evidence>
<dbReference type="Gene3D" id="1.10.10.10">
    <property type="entry name" value="Winged helix-like DNA-binding domain superfamily/Winged helix DNA-binding domain"/>
    <property type="match status" value="1"/>
</dbReference>
<feature type="domain" description="HTH hxlR-type" evidence="4">
    <location>
        <begin position="9"/>
        <end position="98"/>
    </location>
</feature>
<evidence type="ECO:0000313" key="5">
    <source>
        <dbReference type="EMBL" id="GAA5066364.1"/>
    </source>
</evidence>
<dbReference type="InterPro" id="IPR002577">
    <property type="entry name" value="HTH_HxlR"/>
</dbReference>
<keyword evidence="2" id="KW-0238">DNA-binding</keyword>
<dbReference type="AlphaFoldDB" id="A0AAV3USB4"/>
<evidence type="ECO:0000256" key="1">
    <source>
        <dbReference type="ARBA" id="ARBA00023015"/>
    </source>
</evidence>
<dbReference type="PANTHER" id="PTHR33204">
    <property type="entry name" value="TRANSCRIPTIONAL REGULATOR, MARR FAMILY"/>
    <property type="match status" value="1"/>
</dbReference>
<evidence type="ECO:0000256" key="3">
    <source>
        <dbReference type="ARBA" id="ARBA00023163"/>
    </source>
</evidence>
<reference evidence="5 6" key="1">
    <citation type="journal article" date="2019" name="Int. J. Syst. Evol. Microbiol.">
        <title>The Global Catalogue of Microorganisms (GCM) 10K type strain sequencing project: providing services to taxonomists for standard genome sequencing and annotation.</title>
        <authorList>
            <consortium name="The Broad Institute Genomics Platform"/>
            <consortium name="The Broad Institute Genome Sequencing Center for Infectious Disease"/>
            <person name="Wu L."/>
            <person name="Ma J."/>
        </authorList>
    </citation>
    <scope>NUCLEOTIDE SEQUENCE [LARGE SCALE GENOMIC DNA]</scope>
    <source>
        <strain evidence="5 6">JCM 17504</strain>
    </source>
</reference>
<dbReference type="Pfam" id="PF01638">
    <property type="entry name" value="HxlR"/>
    <property type="match status" value="1"/>
</dbReference>
<evidence type="ECO:0000259" key="4">
    <source>
        <dbReference type="PROSITE" id="PS51118"/>
    </source>
</evidence>
<keyword evidence="6" id="KW-1185">Reference proteome</keyword>
<dbReference type="SUPFAM" id="SSF46785">
    <property type="entry name" value="Winged helix' DNA-binding domain"/>
    <property type="match status" value="1"/>
</dbReference>